<dbReference type="Pfam" id="PF02518">
    <property type="entry name" value="HATPase_c"/>
    <property type="match status" value="1"/>
</dbReference>
<accession>W0DPP2</accession>
<keyword evidence="8" id="KW-1185">Reference proteome</keyword>
<keyword evidence="4" id="KW-0175">Coiled coil</keyword>
<reference evidence="7 8" key="1">
    <citation type="submission" date="2013-12" db="EMBL/GenBank/DDBJ databases">
        <authorList>
            <consortium name="DOE Joint Genome Institute"/>
            <person name="Muyzer G."/>
            <person name="Huntemann M."/>
            <person name="Han J."/>
            <person name="Chen A."/>
            <person name="Kyrpides N."/>
            <person name="Mavromatis K."/>
            <person name="Markowitz V."/>
            <person name="Palaniappan K."/>
            <person name="Ivanova N."/>
            <person name="Schaumberg A."/>
            <person name="Pati A."/>
            <person name="Liolios K."/>
            <person name="Nordberg H.P."/>
            <person name="Cantor M.N."/>
            <person name="Hua S.X."/>
            <person name="Woyke T."/>
        </authorList>
    </citation>
    <scope>NUCLEOTIDE SEQUENCE [LARGE SCALE GENOMIC DNA]</scope>
    <source>
        <strain evidence="7 8">ARh 1</strain>
    </source>
</reference>
<dbReference type="InterPro" id="IPR003661">
    <property type="entry name" value="HisK_dim/P_dom"/>
</dbReference>
<dbReference type="PROSITE" id="PS50109">
    <property type="entry name" value="HIS_KIN"/>
    <property type="match status" value="1"/>
</dbReference>
<dbReference type="PRINTS" id="PR00344">
    <property type="entry name" value="BCTRLSENSOR"/>
</dbReference>
<dbReference type="STRING" id="713585.THITH_14015"/>
<dbReference type="SMART" id="SM00388">
    <property type="entry name" value="HisKA"/>
    <property type="match status" value="1"/>
</dbReference>
<proteinExistence type="predicted"/>
<dbReference type="KEGG" id="tti:THITH_14015"/>
<keyword evidence="5" id="KW-0812">Transmembrane</keyword>
<feature type="transmembrane region" description="Helical" evidence="5">
    <location>
        <begin position="170"/>
        <end position="190"/>
    </location>
</feature>
<evidence type="ECO:0000313" key="7">
    <source>
        <dbReference type="EMBL" id="AHE99192.1"/>
    </source>
</evidence>
<dbReference type="Gene3D" id="3.30.450.20">
    <property type="entry name" value="PAS domain"/>
    <property type="match status" value="1"/>
</dbReference>
<organism evidence="7 8">
    <name type="scientific">Thioalkalivibrio paradoxus ARh 1</name>
    <dbReference type="NCBI Taxonomy" id="713585"/>
    <lineage>
        <taxon>Bacteria</taxon>
        <taxon>Pseudomonadati</taxon>
        <taxon>Pseudomonadota</taxon>
        <taxon>Gammaproteobacteria</taxon>
        <taxon>Chromatiales</taxon>
        <taxon>Ectothiorhodospiraceae</taxon>
        <taxon>Thioalkalivibrio</taxon>
    </lineage>
</organism>
<evidence type="ECO:0000256" key="5">
    <source>
        <dbReference type="SAM" id="Phobius"/>
    </source>
</evidence>
<dbReference type="SUPFAM" id="SSF55785">
    <property type="entry name" value="PYP-like sensor domain (PAS domain)"/>
    <property type="match status" value="1"/>
</dbReference>
<protein>
    <recommendedName>
        <fullName evidence="2">histidine kinase</fullName>
        <ecNumber evidence="2">2.7.13.3</ecNumber>
    </recommendedName>
</protein>
<dbReference type="SUPFAM" id="SSF55874">
    <property type="entry name" value="ATPase domain of HSP90 chaperone/DNA topoisomerase II/histidine kinase"/>
    <property type="match status" value="1"/>
</dbReference>
<dbReference type="AlphaFoldDB" id="W0DPP2"/>
<dbReference type="PANTHER" id="PTHR43065:SF52">
    <property type="entry name" value="SENSOR PROTEIN KINASE PILS"/>
    <property type="match status" value="1"/>
</dbReference>
<dbReference type="OrthoDB" id="9815750at2"/>
<dbReference type="Pfam" id="PF00512">
    <property type="entry name" value="HisKA"/>
    <property type="match status" value="1"/>
</dbReference>
<dbReference type="CDD" id="cd00130">
    <property type="entry name" value="PAS"/>
    <property type="match status" value="1"/>
</dbReference>
<gene>
    <name evidence="7" type="ORF">THITH_14015</name>
</gene>
<evidence type="ECO:0000256" key="3">
    <source>
        <dbReference type="ARBA" id="ARBA00022553"/>
    </source>
</evidence>
<dbReference type="Pfam" id="PF25323">
    <property type="entry name" value="6TM_PilS"/>
    <property type="match status" value="1"/>
</dbReference>
<dbReference type="InterPro" id="IPR004358">
    <property type="entry name" value="Sig_transdc_His_kin-like_C"/>
</dbReference>
<dbReference type="InterPro" id="IPR005467">
    <property type="entry name" value="His_kinase_dom"/>
</dbReference>
<feature type="transmembrane region" description="Helical" evidence="5">
    <location>
        <begin position="26"/>
        <end position="47"/>
    </location>
</feature>
<evidence type="ECO:0000256" key="1">
    <source>
        <dbReference type="ARBA" id="ARBA00000085"/>
    </source>
</evidence>
<sequence length="560" mass="59877">MRWRTPAAATTADSPLNTPVDTPHSLWLISLYRLFVAAFLLWLGTIAPGDPGFVPASTAGFLFVAAGYLVFAMVLAVLARESRQAPAALLDYQIIGGALGDILAISLILLTAGGVETGLGLLLIPAVAATAAMTSGRISLFVAALATLMLLTTELVIGPKLAYAFTPAPTQTGLLGATLFAAVIVAWRLARRAGISEEQLARQEEDLANLAELNAQIIARMGAGVIAVDRNGRIRSINEAARRLLPPRAGRTLQELSPRLAEALRGWQREPRLPSSVQFPGDAEQTELAVRLAPLGFAGEQGTLLILEDATEIKRKVHASKLQSLGRLTASIAHEIRNPLGAISHSAQLLAESPQLTPGDQRLLEIIQNQSARVDQVIRNVLSLSRGRPAERSRLVLLERLERFADEFCTALQMRRDALHIRVTPPDSEVLFDPLQLNQVLWNLCNNARVHGGHDHPAQGPIVLRGGAGQIGRATILDVIDAGPGISPEQQEGLFEPFHSNAPGGTGLGLYISRLLCENNGAALEYVQQPQGGCFRILFAPVDEVSSPVEQAPPGLGDSK</sequence>
<dbReference type="Proteomes" id="UP000005289">
    <property type="component" value="Chromosome"/>
</dbReference>
<dbReference type="InterPro" id="IPR003594">
    <property type="entry name" value="HATPase_dom"/>
</dbReference>
<evidence type="ECO:0000256" key="2">
    <source>
        <dbReference type="ARBA" id="ARBA00012438"/>
    </source>
</evidence>
<dbReference type="InterPro" id="IPR035965">
    <property type="entry name" value="PAS-like_dom_sf"/>
</dbReference>
<keyword evidence="5" id="KW-0472">Membrane</keyword>
<keyword evidence="3" id="KW-0597">Phosphoprotein</keyword>
<dbReference type="InterPro" id="IPR036890">
    <property type="entry name" value="HATPase_C_sf"/>
</dbReference>
<dbReference type="SUPFAM" id="SSF47384">
    <property type="entry name" value="Homodimeric domain of signal transducing histidine kinase"/>
    <property type="match status" value="1"/>
</dbReference>
<dbReference type="SMART" id="SM00387">
    <property type="entry name" value="HATPase_c"/>
    <property type="match status" value="1"/>
</dbReference>
<dbReference type="Gene3D" id="1.10.287.130">
    <property type="match status" value="1"/>
</dbReference>
<comment type="catalytic activity">
    <reaction evidence="1">
        <text>ATP + protein L-histidine = ADP + protein N-phospho-L-histidine.</text>
        <dbReference type="EC" id="2.7.13.3"/>
    </reaction>
</comment>
<evidence type="ECO:0000256" key="4">
    <source>
        <dbReference type="SAM" id="Coils"/>
    </source>
</evidence>
<feature type="coiled-coil region" evidence="4">
    <location>
        <begin position="193"/>
        <end position="220"/>
    </location>
</feature>
<dbReference type="GO" id="GO:0000155">
    <property type="term" value="F:phosphorelay sensor kinase activity"/>
    <property type="evidence" value="ECO:0007669"/>
    <property type="project" value="InterPro"/>
</dbReference>
<feature type="domain" description="Histidine kinase" evidence="6">
    <location>
        <begin position="331"/>
        <end position="544"/>
    </location>
</feature>
<feature type="transmembrane region" description="Helical" evidence="5">
    <location>
        <begin position="140"/>
        <end position="158"/>
    </location>
</feature>
<dbReference type="EMBL" id="CP007029">
    <property type="protein sequence ID" value="AHE99192.1"/>
    <property type="molecule type" value="Genomic_DNA"/>
</dbReference>
<feature type="transmembrane region" description="Helical" evidence="5">
    <location>
        <begin position="59"/>
        <end position="78"/>
    </location>
</feature>
<keyword evidence="7" id="KW-0808">Transferase</keyword>
<dbReference type="CDD" id="cd00082">
    <property type="entry name" value="HisKA"/>
    <property type="match status" value="1"/>
</dbReference>
<keyword evidence="5" id="KW-1133">Transmembrane helix</keyword>
<dbReference type="Gene3D" id="3.30.565.10">
    <property type="entry name" value="Histidine kinase-like ATPase, C-terminal domain"/>
    <property type="match status" value="1"/>
</dbReference>
<name>W0DPP2_9GAMM</name>
<dbReference type="EC" id="2.7.13.3" evidence="2"/>
<dbReference type="InterPro" id="IPR036097">
    <property type="entry name" value="HisK_dim/P_sf"/>
</dbReference>
<evidence type="ECO:0000313" key="8">
    <source>
        <dbReference type="Proteomes" id="UP000005289"/>
    </source>
</evidence>
<dbReference type="RefSeq" id="WP_006747276.1">
    <property type="nucleotide sequence ID" value="NZ_CP007029.1"/>
</dbReference>
<dbReference type="InterPro" id="IPR000014">
    <property type="entry name" value="PAS"/>
</dbReference>
<dbReference type="HOGENOM" id="CLU_000445_114_39_6"/>
<keyword evidence="7" id="KW-0418">Kinase</keyword>
<dbReference type="PANTHER" id="PTHR43065">
    <property type="entry name" value="SENSOR HISTIDINE KINASE"/>
    <property type="match status" value="1"/>
</dbReference>
<evidence type="ECO:0000259" key="6">
    <source>
        <dbReference type="PROSITE" id="PS50109"/>
    </source>
</evidence>